<proteinExistence type="predicted"/>
<comment type="caution">
    <text evidence="1">The sequence shown here is derived from an EMBL/GenBank/DDBJ whole genome shotgun (WGS) entry which is preliminary data.</text>
</comment>
<protein>
    <submittedName>
        <fullName evidence="1">Uncharacterized protein</fullName>
    </submittedName>
</protein>
<dbReference type="Proteomes" id="UP001465976">
    <property type="component" value="Unassembled WGS sequence"/>
</dbReference>
<evidence type="ECO:0000313" key="2">
    <source>
        <dbReference type="Proteomes" id="UP001465976"/>
    </source>
</evidence>
<dbReference type="EMBL" id="JBAHYK010000037">
    <property type="protein sequence ID" value="KAL0580172.1"/>
    <property type="molecule type" value="Genomic_DNA"/>
</dbReference>
<keyword evidence="2" id="KW-1185">Reference proteome</keyword>
<gene>
    <name evidence="1" type="ORF">V5O48_001831</name>
</gene>
<reference evidence="1 2" key="1">
    <citation type="submission" date="2024-02" db="EMBL/GenBank/DDBJ databases">
        <title>A draft genome for the cacao thread blight pathogen Marasmius crinis-equi.</title>
        <authorList>
            <person name="Cohen S.P."/>
            <person name="Baruah I.K."/>
            <person name="Amoako-Attah I."/>
            <person name="Bukari Y."/>
            <person name="Meinhardt L.W."/>
            <person name="Bailey B.A."/>
        </authorList>
    </citation>
    <scope>NUCLEOTIDE SEQUENCE [LARGE SCALE GENOMIC DNA]</scope>
    <source>
        <strain evidence="1 2">GH-76</strain>
    </source>
</reference>
<organism evidence="1 2">
    <name type="scientific">Marasmius crinis-equi</name>
    <dbReference type="NCBI Taxonomy" id="585013"/>
    <lineage>
        <taxon>Eukaryota</taxon>
        <taxon>Fungi</taxon>
        <taxon>Dikarya</taxon>
        <taxon>Basidiomycota</taxon>
        <taxon>Agaricomycotina</taxon>
        <taxon>Agaricomycetes</taxon>
        <taxon>Agaricomycetidae</taxon>
        <taxon>Agaricales</taxon>
        <taxon>Marasmiineae</taxon>
        <taxon>Marasmiaceae</taxon>
        <taxon>Marasmius</taxon>
    </lineage>
</organism>
<sequence>MDTNVMAMINASKPVNGTGVCQRVPTGQRVRLCEISRIVSKAVALAKYLDLRDIPRENPQLAASQVVLLCRNTDQSVQIGWPQVWSRLEDLLRIHFLRTQSPSSTELQDILVCAAVCALQTSFYSSTPVQEFSRKAAACESFLPVLAEIQLMLAKLNHRFLPEVCSLVVSTDHENRTEEECSALIGKHRLYDFNEICVNLLHATSLEPESPPTVHSVYEFTGALRFFHHCYPVRHDMGHIMRHLLPAAINAINAIDIDRIGAWDPLDTDQAVIALQLSCRALQLCKGYGYEPIAIWLDYEIFPSLISVLRGLSALSNPLCNGWLKTLNKAITPLVFKTACFLTYRTVNSRMLKQLRALHDAGISDDGESGVVRTFLGLEVRAQKISLLLSEFDRLCNTLFCSSTKASLCSQCVLITLTQ</sequence>
<evidence type="ECO:0000313" key="1">
    <source>
        <dbReference type="EMBL" id="KAL0580172.1"/>
    </source>
</evidence>
<accession>A0ABR3FY19</accession>
<name>A0ABR3FY19_9AGAR</name>